<dbReference type="Proteomes" id="UP000596092">
    <property type="component" value="Chromosome"/>
</dbReference>
<evidence type="ECO:0000313" key="2">
    <source>
        <dbReference type="Proteomes" id="UP000596092"/>
    </source>
</evidence>
<dbReference type="KEGG" id="dog:HP555_08735"/>
<organism evidence="1 2">
    <name type="scientific">Desulfobulbus oligotrophicus</name>
    <dbReference type="NCBI Taxonomy" id="1909699"/>
    <lineage>
        <taxon>Bacteria</taxon>
        <taxon>Pseudomonadati</taxon>
        <taxon>Thermodesulfobacteriota</taxon>
        <taxon>Desulfobulbia</taxon>
        <taxon>Desulfobulbales</taxon>
        <taxon>Desulfobulbaceae</taxon>
        <taxon>Desulfobulbus</taxon>
    </lineage>
</organism>
<sequence length="64" mass="7081">MKRTLPELQVCRLLVDGRCGVELWPGERIRATVRGTVRKVLVVVESGCAAARAFCCRQDVRGPV</sequence>
<gene>
    <name evidence="1" type="ORF">HP555_08735</name>
</gene>
<protein>
    <submittedName>
        <fullName evidence="1">Uncharacterized protein</fullName>
    </submittedName>
</protein>
<dbReference type="AlphaFoldDB" id="A0A7T6AQN9"/>
<keyword evidence="2" id="KW-1185">Reference proteome</keyword>
<name>A0A7T6AQN9_9BACT</name>
<evidence type="ECO:0000313" key="1">
    <source>
        <dbReference type="EMBL" id="QQG65946.1"/>
    </source>
</evidence>
<dbReference type="EMBL" id="CP054140">
    <property type="protein sequence ID" value="QQG65946.1"/>
    <property type="molecule type" value="Genomic_DNA"/>
</dbReference>
<accession>A0A7T6AQN9</accession>
<proteinExistence type="predicted"/>
<reference evidence="1 2" key="1">
    <citation type="submission" date="2020-05" db="EMBL/GenBank/DDBJ databases">
        <title>Complete genome of Desulfobulbus oligotrophicus.</title>
        <authorList>
            <person name="Podar M."/>
        </authorList>
    </citation>
    <scope>NUCLEOTIDE SEQUENCE [LARGE SCALE GENOMIC DNA]</scope>
    <source>
        <strain evidence="1 2">Prop6</strain>
    </source>
</reference>
<dbReference type="RefSeq" id="WP_199261600.1">
    <property type="nucleotide sequence ID" value="NZ_CP054140.1"/>
</dbReference>